<evidence type="ECO:0000256" key="6">
    <source>
        <dbReference type="ARBA" id="ARBA00022692"/>
    </source>
</evidence>
<evidence type="ECO:0000313" key="16">
    <source>
        <dbReference type="Proteomes" id="UP000278398"/>
    </source>
</evidence>
<dbReference type="Gene3D" id="1.20.950.20">
    <property type="entry name" value="Transmembrane di-heme cytochromes, Chain C"/>
    <property type="match status" value="1"/>
</dbReference>
<evidence type="ECO:0000256" key="9">
    <source>
        <dbReference type="ARBA" id="ARBA00022989"/>
    </source>
</evidence>
<feature type="domain" description="Cytochrome b561 bacterial/Ni-hydrogenase" evidence="14">
    <location>
        <begin position="16"/>
        <end position="171"/>
    </location>
</feature>
<comment type="subcellular location">
    <subcellularLocation>
        <location evidence="2">Cell membrane</location>
        <topology evidence="2">Multi-pass membrane protein</topology>
    </subcellularLocation>
</comment>
<dbReference type="GO" id="GO:0022904">
    <property type="term" value="P:respiratory electron transport chain"/>
    <property type="evidence" value="ECO:0007669"/>
    <property type="project" value="InterPro"/>
</dbReference>
<dbReference type="OrthoDB" id="8156287at2"/>
<evidence type="ECO:0000256" key="11">
    <source>
        <dbReference type="ARBA" id="ARBA00023136"/>
    </source>
</evidence>
<feature type="transmembrane region" description="Helical" evidence="13">
    <location>
        <begin position="138"/>
        <end position="160"/>
    </location>
</feature>
<name>A0A3S0APU0_9HYPH</name>
<dbReference type="PANTHER" id="PTHR30529:SF7">
    <property type="entry name" value="CYTOCHROME B561 BACTERIAL_NI-HYDROGENASE DOMAIN-CONTAINING PROTEIN"/>
    <property type="match status" value="1"/>
</dbReference>
<keyword evidence="16" id="KW-1185">Reference proteome</keyword>
<comment type="caution">
    <text evidence="15">The sequence shown here is derived from an EMBL/GenBank/DDBJ whole genome shotgun (WGS) entry which is preliminary data.</text>
</comment>
<keyword evidence="3" id="KW-0813">Transport</keyword>
<dbReference type="GO" id="GO:0046872">
    <property type="term" value="F:metal ion binding"/>
    <property type="evidence" value="ECO:0007669"/>
    <property type="project" value="UniProtKB-KW"/>
</dbReference>
<dbReference type="RefSeq" id="WP_126701950.1">
    <property type="nucleotide sequence ID" value="NZ_RWKW01000097.1"/>
</dbReference>
<accession>A0A3S0APU0</accession>
<dbReference type="Pfam" id="PF01292">
    <property type="entry name" value="Ni_hydr_CYTB"/>
    <property type="match status" value="1"/>
</dbReference>
<sequence length="177" mass="18804">MSANVAPGVAARPTSYSSAQIMLHWVMAAMIVFQVVMGENIGPAWLAFRDGTTPAEADLFAANVHVAVGMGVFALAVIRIFLRVTHGAPPLPAGQSRLQTTIAHAVHAILYLVIVAMPISGAIAWFGGVEIAGTVHHFAKPVIVIAVALHVVGALVQHFVKKTDVLRRMIRPERHAA</sequence>
<dbReference type="AlphaFoldDB" id="A0A3S0APU0"/>
<proteinExistence type="inferred from homology"/>
<keyword evidence="9 13" id="KW-1133">Transmembrane helix</keyword>
<evidence type="ECO:0000256" key="2">
    <source>
        <dbReference type="ARBA" id="ARBA00004651"/>
    </source>
</evidence>
<evidence type="ECO:0000256" key="10">
    <source>
        <dbReference type="ARBA" id="ARBA00023004"/>
    </source>
</evidence>
<keyword evidence="10" id="KW-0408">Iron</keyword>
<keyword evidence="11 13" id="KW-0472">Membrane</keyword>
<evidence type="ECO:0000256" key="4">
    <source>
        <dbReference type="ARBA" id="ARBA00022475"/>
    </source>
</evidence>
<dbReference type="InterPro" id="IPR052168">
    <property type="entry name" value="Cytochrome_b561_oxidase"/>
</dbReference>
<evidence type="ECO:0000256" key="8">
    <source>
        <dbReference type="ARBA" id="ARBA00022982"/>
    </source>
</evidence>
<evidence type="ECO:0000256" key="13">
    <source>
        <dbReference type="SAM" id="Phobius"/>
    </source>
</evidence>
<reference evidence="15 16" key="1">
    <citation type="submission" date="2018-12" db="EMBL/GenBank/DDBJ databases">
        <title>Mesorhizobium carbonis sp. nov., isolated from coal mine water.</title>
        <authorList>
            <person name="Xin W."/>
            <person name="Xu Z."/>
            <person name="Xiang F."/>
            <person name="Zhang J."/>
            <person name="Xi L."/>
            <person name="Liu J."/>
        </authorList>
    </citation>
    <scope>NUCLEOTIDE SEQUENCE [LARGE SCALE GENOMIC DNA]</scope>
    <source>
        <strain evidence="15 16">B2.3</strain>
    </source>
</reference>
<evidence type="ECO:0000259" key="14">
    <source>
        <dbReference type="Pfam" id="PF01292"/>
    </source>
</evidence>
<evidence type="ECO:0000256" key="3">
    <source>
        <dbReference type="ARBA" id="ARBA00022448"/>
    </source>
</evidence>
<gene>
    <name evidence="15" type="ORF">EJC49_21315</name>
</gene>
<keyword evidence="5" id="KW-0349">Heme</keyword>
<dbReference type="GO" id="GO:0009055">
    <property type="term" value="F:electron transfer activity"/>
    <property type="evidence" value="ECO:0007669"/>
    <property type="project" value="InterPro"/>
</dbReference>
<evidence type="ECO:0000256" key="7">
    <source>
        <dbReference type="ARBA" id="ARBA00022723"/>
    </source>
</evidence>
<keyword evidence="8" id="KW-0249">Electron transport</keyword>
<evidence type="ECO:0000256" key="5">
    <source>
        <dbReference type="ARBA" id="ARBA00022617"/>
    </source>
</evidence>
<keyword evidence="4" id="KW-1003">Cell membrane</keyword>
<comment type="cofactor">
    <cofactor evidence="1">
        <name>heme b</name>
        <dbReference type="ChEBI" id="CHEBI:60344"/>
    </cofactor>
</comment>
<feature type="transmembrane region" description="Helical" evidence="13">
    <location>
        <begin position="102"/>
        <end position="126"/>
    </location>
</feature>
<evidence type="ECO:0000313" key="15">
    <source>
        <dbReference type="EMBL" id="RST84295.1"/>
    </source>
</evidence>
<feature type="transmembrane region" description="Helical" evidence="13">
    <location>
        <begin position="60"/>
        <end position="82"/>
    </location>
</feature>
<dbReference type="Proteomes" id="UP000278398">
    <property type="component" value="Unassembled WGS sequence"/>
</dbReference>
<keyword evidence="7" id="KW-0479">Metal-binding</keyword>
<feature type="transmembrane region" description="Helical" evidence="13">
    <location>
        <begin position="21"/>
        <end position="48"/>
    </location>
</feature>
<dbReference type="PANTHER" id="PTHR30529">
    <property type="entry name" value="CYTOCHROME B561"/>
    <property type="match status" value="1"/>
</dbReference>
<evidence type="ECO:0000256" key="12">
    <source>
        <dbReference type="ARBA" id="ARBA00037975"/>
    </source>
</evidence>
<evidence type="ECO:0000256" key="1">
    <source>
        <dbReference type="ARBA" id="ARBA00001970"/>
    </source>
</evidence>
<comment type="similarity">
    <text evidence="12">Belongs to the cytochrome b561 family.</text>
</comment>
<dbReference type="GO" id="GO:0020037">
    <property type="term" value="F:heme binding"/>
    <property type="evidence" value="ECO:0007669"/>
    <property type="project" value="TreeGrafter"/>
</dbReference>
<dbReference type="InterPro" id="IPR016174">
    <property type="entry name" value="Di-haem_cyt_TM"/>
</dbReference>
<dbReference type="EMBL" id="RWKW01000097">
    <property type="protein sequence ID" value="RST84295.1"/>
    <property type="molecule type" value="Genomic_DNA"/>
</dbReference>
<dbReference type="GO" id="GO:0005886">
    <property type="term" value="C:plasma membrane"/>
    <property type="evidence" value="ECO:0007669"/>
    <property type="project" value="UniProtKB-SubCell"/>
</dbReference>
<protein>
    <submittedName>
        <fullName evidence="15">Cytochrome b</fullName>
    </submittedName>
</protein>
<dbReference type="SUPFAM" id="SSF81342">
    <property type="entry name" value="Transmembrane di-heme cytochromes"/>
    <property type="match status" value="1"/>
</dbReference>
<keyword evidence="6 13" id="KW-0812">Transmembrane</keyword>
<organism evidence="15 16">
    <name type="scientific">Aquibium carbonis</name>
    <dbReference type="NCBI Taxonomy" id="2495581"/>
    <lineage>
        <taxon>Bacteria</taxon>
        <taxon>Pseudomonadati</taxon>
        <taxon>Pseudomonadota</taxon>
        <taxon>Alphaproteobacteria</taxon>
        <taxon>Hyphomicrobiales</taxon>
        <taxon>Phyllobacteriaceae</taxon>
        <taxon>Aquibium</taxon>
    </lineage>
</organism>
<dbReference type="InterPro" id="IPR011577">
    <property type="entry name" value="Cyt_b561_bac/Ni-Hgenase"/>
</dbReference>